<evidence type="ECO:0008006" key="3">
    <source>
        <dbReference type="Google" id="ProtNLM"/>
    </source>
</evidence>
<proteinExistence type="predicted"/>
<name>A0A3Q3A3L9_KRYMA</name>
<protein>
    <recommendedName>
        <fullName evidence="3">DDE Tnp4 domain-containing protein</fullName>
    </recommendedName>
</protein>
<keyword evidence="2" id="KW-1185">Reference proteome</keyword>
<dbReference type="GeneTree" id="ENSGT00940000154348"/>
<dbReference type="STRING" id="37003.ENSKMAP00000010410"/>
<dbReference type="Proteomes" id="UP000264800">
    <property type="component" value="Unplaced"/>
</dbReference>
<dbReference type="AlphaFoldDB" id="A0A3Q3A3L9"/>
<evidence type="ECO:0000313" key="2">
    <source>
        <dbReference type="Proteomes" id="UP000264800"/>
    </source>
</evidence>
<sequence>MGTLKVVSHYIPLSPRIYRLDIMNMSHYKRQFLYQKLTALRGKSLLQVLITLRFLASGILHCETGDLCGASKATECIIVHRVCSAICDLRSLYIKFPDASEPANYKVWFYKYGHFPRVIGCMDGCHVAIKCPSTPNAEEYRNHKNWFSINVRVIFLNSSSCAQFDRGQHSGLILCDRGYGQSTYLFTPYLHSTTKNRFHCLQNTLNFKQRKCCSHITTVSVISIPTCERNHINRYSDSACAASSLFREQIRQKAVFLHVCGKHDWTNNNHSICISLQAECSSLN</sequence>
<evidence type="ECO:0000313" key="1">
    <source>
        <dbReference type="Ensembl" id="ENSKMAP00000010410.1"/>
    </source>
</evidence>
<reference evidence="1" key="2">
    <citation type="submission" date="2025-09" db="UniProtKB">
        <authorList>
            <consortium name="Ensembl"/>
        </authorList>
    </citation>
    <scope>IDENTIFICATION</scope>
</reference>
<organism evidence="1 2">
    <name type="scientific">Kryptolebias marmoratus</name>
    <name type="common">Mangrove killifish</name>
    <name type="synonym">Rivulus marmoratus</name>
    <dbReference type="NCBI Taxonomy" id="37003"/>
    <lineage>
        <taxon>Eukaryota</taxon>
        <taxon>Metazoa</taxon>
        <taxon>Chordata</taxon>
        <taxon>Craniata</taxon>
        <taxon>Vertebrata</taxon>
        <taxon>Euteleostomi</taxon>
        <taxon>Actinopterygii</taxon>
        <taxon>Neopterygii</taxon>
        <taxon>Teleostei</taxon>
        <taxon>Neoteleostei</taxon>
        <taxon>Acanthomorphata</taxon>
        <taxon>Ovalentaria</taxon>
        <taxon>Atherinomorphae</taxon>
        <taxon>Cyprinodontiformes</taxon>
        <taxon>Rivulidae</taxon>
        <taxon>Kryptolebias</taxon>
    </lineage>
</organism>
<accession>A0A3Q3A3L9</accession>
<dbReference type="Ensembl" id="ENSKMAT00000010572.1">
    <property type="protein sequence ID" value="ENSKMAP00000010410.1"/>
    <property type="gene ID" value="ENSKMAG00000007805.1"/>
</dbReference>
<reference evidence="1" key="1">
    <citation type="submission" date="2025-08" db="UniProtKB">
        <authorList>
            <consortium name="Ensembl"/>
        </authorList>
    </citation>
    <scope>IDENTIFICATION</scope>
</reference>